<feature type="region of interest" description="Disordered" evidence="12">
    <location>
        <begin position="408"/>
        <end position="482"/>
    </location>
</feature>
<dbReference type="OrthoDB" id="75754at2759"/>
<evidence type="ECO:0000259" key="13">
    <source>
        <dbReference type="SMART" id="SM01287"/>
    </source>
</evidence>
<dbReference type="Pfam" id="PF08512">
    <property type="entry name" value="Rttp106-like_middle"/>
    <property type="match status" value="1"/>
</dbReference>
<evidence type="ECO:0000256" key="8">
    <source>
        <dbReference type="ARBA" id="ARBA00023125"/>
    </source>
</evidence>
<feature type="domain" description="Histone chaperone RTT106/FACT complex subunit SPT16-like middle" evidence="13">
    <location>
        <begin position="302"/>
        <end position="398"/>
    </location>
</feature>
<dbReference type="GO" id="GO:0005694">
    <property type="term" value="C:chromosome"/>
    <property type="evidence" value="ECO:0007669"/>
    <property type="project" value="UniProtKB-SubCell"/>
</dbReference>
<feature type="compositionally biased region" description="Acidic residues" evidence="12">
    <location>
        <begin position="428"/>
        <end position="475"/>
    </location>
</feature>
<evidence type="ECO:0000256" key="1">
    <source>
        <dbReference type="ARBA" id="ARBA00004123"/>
    </source>
</evidence>
<keyword evidence="9" id="KW-0804">Transcription</keyword>
<feature type="compositionally biased region" description="Polar residues" evidence="12">
    <location>
        <begin position="51"/>
        <end position="72"/>
    </location>
</feature>
<dbReference type="Proteomes" id="UP000182259">
    <property type="component" value="Chromosome III"/>
</dbReference>
<dbReference type="InterPro" id="IPR040993">
    <property type="entry name" value="Rtt106_N"/>
</dbReference>
<dbReference type="Gene3D" id="2.30.29.120">
    <property type="match status" value="1"/>
</dbReference>
<dbReference type="GO" id="GO:0042393">
    <property type="term" value="F:histone binding"/>
    <property type="evidence" value="ECO:0007669"/>
    <property type="project" value="TreeGrafter"/>
</dbReference>
<keyword evidence="6" id="KW-0158">Chromosome</keyword>
<evidence type="ECO:0000256" key="2">
    <source>
        <dbReference type="ARBA" id="ARBA00004286"/>
    </source>
</evidence>
<comment type="subcellular location">
    <subcellularLocation>
        <location evidence="2">Chromosome</location>
    </subcellularLocation>
    <subcellularLocation>
        <location evidence="1">Nucleus</location>
    </subcellularLocation>
</comment>
<organism evidence="15 16">
    <name type="scientific">Sungouiella intermedia</name>
    <dbReference type="NCBI Taxonomy" id="45354"/>
    <lineage>
        <taxon>Eukaryota</taxon>
        <taxon>Fungi</taxon>
        <taxon>Dikarya</taxon>
        <taxon>Ascomycota</taxon>
        <taxon>Saccharomycotina</taxon>
        <taxon>Pichiomycetes</taxon>
        <taxon>Metschnikowiaceae</taxon>
        <taxon>Sungouiella</taxon>
    </lineage>
</organism>
<dbReference type="InterPro" id="IPR011993">
    <property type="entry name" value="PH-like_dom_sf"/>
</dbReference>
<gene>
    <name evidence="15" type="ORF">SAMEA4029009_CIC11G00000004002</name>
    <name evidence="14" type="ORF">SAMEA4029010_CIC11G00000003536</name>
</gene>
<dbReference type="PANTHER" id="PTHR45849">
    <property type="entry name" value="FACT COMPLEX SUBUNIT SSRP1"/>
    <property type="match status" value="1"/>
</dbReference>
<keyword evidence="8" id="KW-0238">DNA-binding</keyword>
<dbReference type="STRING" id="45354.A0A1L0BP20"/>
<dbReference type="SMART" id="SM01287">
    <property type="entry name" value="Rtt106"/>
    <property type="match status" value="1"/>
</dbReference>
<evidence type="ECO:0000256" key="4">
    <source>
        <dbReference type="ARBA" id="ARBA00017355"/>
    </source>
</evidence>
<evidence type="ECO:0000256" key="12">
    <source>
        <dbReference type="SAM" id="MobiDB-lite"/>
    </source>
</evidence>
<dbReference type="Pfam" id="PF18469">
    <property type="entry name" value="PH_18"/>
    <property type="match status" value="1"/>
</dbReference>
<evidence type="ECO:0000256" key="11">
    <source>
        <dbReference type="ARBA" id="ARBA00023242"/>
    </source>
</evidence>
<dbReference type="InterPro" id="IPR040770">
    <property type="entry name" value="Rtt106_PH"/>
</dbReference>
<dbReference type="EMBL" id="LT635757">
    <property type="protein sequence ID" value="SGZ49422.1"/>
    <property type="molecule type" value="Genomic_DNA"/>
</dbReference>
<dbReference type="Proteomes" id="UP000182334">
    <property type="component" value="Chromosome II"/>
</dbReference>
<keyword evidence="7" id="KW-0805">Transcription regulation</keyword>
<protein>
    <recommendedName>
        <fullName evidence="4">Histone chaperone RTT106</fullName>
    </recommendedName>
    <alternativeName>
        <fullName evidence="5">Histone chaperone rtt106</fullName>
    </alternativeName>
</protein>
<keyword evidence="11" id="KW-0539">Nucleus</keyword>
<evidence type="ECO:0000313" key="17">
    <source>
        <dbReference type="Proteomes" id="UP000182334"/>
    </source>
</evidence>
<proteinExistence type="inferred from homology"/>
<dbReference type="InterPro" id="IPR013719">
    <property type="entry name" value="RTT106/SPT16-like_middle_dom"/>
</dbReference>
<evidence type="ECO:0000256" key="9">
    <source>
        <dbReference type="ARBA" id="ARBA00023163"/>
    </source>
</evidence>
<reference evidence="16 17" key="1">
    <citation type="submission" date="2016-10" db="EMBL/GenBank/DDBJ databases">
        <authorList>
            <person name="de Groot N.N."/>
        </authorList>
    </citation>
    <scope>NUCLEOTIDE SEQUENCE [LARGE SCALE GENOMIC DNA]</scope>
    <source>
        <strain evidence="14 17">CBS 141442</strain>
        <strain evidence="15 16">PYCC 4715</strain>
    </source>
</reference>
<dbReference type="AlphaFoldDB" id="A0A1L0BP20"/>
<sequence length="482" mass="52190">MWTDSLPVQLRARINALIKAQPSSEAILYDLYDHLSLPSDSKKRKVVRAQQPKQKQALPSNGTAAANETSVDSSATSTAPPTAPSTPGGPTQVEVVDPYKLKFSGPINRSEVICELTSLSFTSPTRRKYNLVFHLFIGADGVPQPVLSVVNLATNVPEFSIRNLLASIKLCVLLPILGNTTVSSKKDTGMLCFWLSDEASLDKSKNEPIICIINLDVVRKQLAKDGKIHPNAETQVAHLEATSDGIKPVNGLILEFLERQFNLCGIQLVNFMPSALPTKNALTMNSDNGVVISRLANSINDLVSVSAYKGSKEGSLVLMSTATHSYLVFGFKKPVIIVDFASIRNVSYKDITKFTYTVMVTIQSGDNEQVMDFSMIDHNSFLVVDEFVRSRNIEDSSFDVKLKEKATNEKGDNAADDESTGLAAMVGSDDDEEADDSYTGEAEGESDSGSDVAEEFDSNVESEGDDDIGEEEGDGIDVGADN</sequence>
<dbReference type="EMBL" id="LT635766">
    <property type="protein sequence ID" value="SGZ53113.1"/>
    <property type="molecule type" value="Genomic_DNA"/>
</dbReference>
<keyword evidence="10" id="KW-0143">Chaperone</keyword>
<dbReference type="GO" id="GO:0031491">
    <property type="term" value="F:nucleosome binding"/>
    <property type="evidence" value="ECO:0007669"/>
    <property type="project" value="TreeGrafter"/>
</dbReference>
<accession>A0A1L0BP20</accession>
<evidence type="ECO:0000256" key="3">
    <source>
        <dbReference type="ARBA" id="ARBA00006159"/>
    </source>
</evidence>
<evidence type="ECO:0000256" key="7">
    <source>
        <dbReference type="ARBA" id="ARBA00023015"/>
    </source>
</evidence>
<feature type="region of interest" description="Disordered" evidence="12">
    <location>
        <begin position="41"/>
        <end position="92"/>
    </location>
</feature>
<dbReference type="SUPFAM" id="SSF50729">
    <property type="entry name" value="PH domain-like"/>
    <property type="match status" value="1"/>
</dbReference>
<dbReference type="PANTHER" id="PTHR45849:SF3">
    <property type="entry name" value="HISTONE CHAPERONE RTT106"/>
    <property type="match status" value="1"/>
</dbReference>
<keyword evidence="17" id="KW-1185">Reference proteome</keyword>
<evidence type="ECO:0000256" key="6">
    <source>
        <dbReference type="ARBA" id="ARBA00022454"/>
    </source>
</evidence>
<dbReference type="GO" id="GO:0003677">
    <property type="term" value="F:DNA binding"/>
    <property type="evidence" value="ECO:0007669"/>
    <property type="project" value="UniProtKB-KW"/>
</dbReference>
<evidence type="ECO:0000256" key="5">
    <source>
        <dbReference type="ARBA" id="ARBA00018462"/>
    </source>
</evidence>
<evidence type="ECO:0000256" key="10">
    <source>
        <dbReference type="ARBA" id="ARBA00023186"/>
    </source>
</evidence>
<name>A0A1L0BP20_9ASCO</name>
<feature type="compositionally biased region" description="Low complexity" evidence="12">
    <location>
        <begin position="73"/>
        <end position="91"/>
    </location>
</feature>
<comment type="similarity">
    <text evidence="3">Belongs to the RTT106 family.</text>
</comment>
<dbReference type="Pfam" id="PF18215">
    <property type="entry name" value="Rtt106_N"/>
    <property type="match status" value="1"/>
</dbReference>
<dbReference type="InterPro" id="IPR050454">
    <property type="entry name" value="RTT106/SSRP1_HistChap/FACT"/>
</dbReference>
<evidence type="ECO:0000313" key="15">
    <source>
        <dbReference type="EMBL" id="SGZ53113.1"/>
    </source>
</evidence>
<dbReference type="Gene3D" id="2.30.29.30">
    <property type="entry name" value="Pleckstrin-homology domain (PH domain)/Phosphotyrosine-binding domain (PTB)"/>
    <property type="match status" value="1"/>
</dbReference>
<evidence type="ECO:0000313" key="16">
    <source>
        <dbReference type="Proteomes" id="UP000182259"/>
    </source>
</evidence>
<evidence type="ECO:0000313" key="14">
    <source>
        <dbReference type="EMBL" id="SGZ49422.1"/>
    </source>
</evidence>
<dbReference type="GO" id="GO:0005634">
    <property type="term" value="C:nucleus"/>
    <property type="evidence" value="ECO:0007669"/>
    <property type="project" value="UniProtKB-SubCell"/>
</dbReference>